<evidence type="ECO:0000259" key="15">
    <source>
        <dbReference type="Pfam" id="PF07715"/>
    </source>
</evidence>
<accession>A0ABW4N2A9</accession>
<keyword evidence="13" id="KW-0732">Signal</keyword>
<keyword evidence="9 11" id="KW-0472">Membrane</keyword>
<feature type="domain" description="TonB-dependent receptor-like beta-barrel" evidence="14">
    <location>
        <begin position="286"/>
        <end position="785"/>
    </location>
</feature>
<evidence type="ECO:0000313" key="17">
    <source>
        <dbReference type="Proteomes" id="UP001597237"/>
    </source>
</evidence>
<dbReference type="EMBL" id="JBHUEY010000001">
    <property type="protein sequence ID" value="MFD1783973.1"/>
    <property type="molecule type" value="Genomic_DNA"/>
</dbReference>
<evidence type="ECO:0000256" key="7">
    <source>
        <dbReference type="ARBA" id="ARBA00023065"/>
    </source>
</evidence>
<keyword evidence="16" id="KW-0675">Receptor</keyword>
<evidence type="ECO:0000256" key="11">
    <source>
        <dbReference type="PROSITE-ProRule" id="PRU01360"/>
    </source>
</evidence>
<evidence type="ECO:0000256" key="6">
    <source>
        <dbReference type="ARBA" id="ARBA00023004"/>
    </source>
</evidence>
<dbReference type="PANTHER" id="PTHR32552:SF81">
    <property type="entry name" value="TONB-DEPENDENT OUTER MEMBRANE RECEPTOR"/>
    <property type="match status" value="1"/>
</dbReference>
<dbReference type="InterPro" id="IPR039426">
    <property type="entry name" value="TonB-dep_rcpt-like"/>
</dbReference>
<dbReference type="RefSeq" id="WP_377282839.1">
    <property type="nucleotide sequence ID" value="NZ_JBHRSI010000008.1"/>
</dbReference>
<reference evidence="17" key="1">
    <citation type="journal article" date="2019" name="Int. J. Syst. Evol. Microbiol.">
        <title>The Global Catalogue of Microorganisms (GCM) 10K type strain sequencing project: providing services to taxonomists for standard genome sequencing and annotation.</title>
        <authorList>
            <consortium name="The Broad Institute Genomics Platform"/>
            <consortium name="The Broad Institute Genome Sequencing Center for Infectious Disease"/>
            <person name="Wu L."/>
            <person name="Ma J."/>
        </authorList>
    </citation>
    <scope>NUCLEOTIDE SEQUENCE [LARGE SCALE GENOMIC DNA]</scope>
    <source>
        <strain evidence="17">DFY28</strain>
    </source>
</reference>
<keyword evidence="3 11" id="KW-1134">Transmembrane beta strand</keyword>
<keyword evidence="4" id="KW-0410">Iron transport</keyword>
<evidence type="ECO:0000256" key="13">
    <source>
        <dbReference type="SAM" id="SignalP"/>
    </source>
</evidence>
<feature type="chain" id="PRO_5045458283" evidence="13">
    <location>
        <begin position="30"/>
        <end position="844"/>
    </location>
</feature>
<dbReference type="PROSITE" id="PS52016">
    <property type="entry name" value="TONB_DEPENDENT_REC_3"/>
    <property type="match status" value="1"/>
</dbReference>
<evidence type="ECO:0000259" key="14">
    <source>
        <dbReference type="Pfam" id="PF00593"/>
    </source>
</evidence>
<protein>
    <submittedName>
        <fullName evidence="16">TonB-dependent receptor</fullName>
    </submittedName>
</protein>
<organism evidence="16 17">
    <name type="scientific">Phenylobacterium terrae</name>
    <dbReference type="NCBI Taxonomy" id="2665495"/>
    <lineage>
        <taxon>Bacteria</taxon>
        <taxon>Pseudomonadati</taxon>
        <taxon>Pseudomonadota</taxon>
        <taxon>Alphaproteobacteria</taxon>
        <taxon>Caulobacterales</taxon>
        <taxon>Caulobacteraceae</taxon>
        <taxon>Phenylobacterium</taxon>
    </lineage>
</organism>
<evidence type="ECO:0000256" key="12">
    <source>
        <dbReference type="RuleBase" id="RU003357"/>
    </source>
</evidence>
<feature type="domain" description="TonB-dependent receptor plug" evidence="15">
    <location>
        <begin position="56"/>
        <end position="159"/>
    </location>
</feature>
<gene>
    <name evidence="16" type="ORF">ACFSC0_11260</name>
</gene>
<comment type="similarity">
    <text evidence="11 12">Belongs to the TonB-dependent receptor family.</text>
</comment>
<dbReference type="Proteomes" id="UP001597237">
    <property type="component" value="Unassembled WGS sequence"/>
</dbReference>
<evidence type="ECO:0000256" key="1">
    <source>
        <dbReference type="ARBA" id="ARBA00004571"/>
    </source>
</evidence>
<dbReference type="SUPFAM" id="SSF56935">
    <property type="entry name" value="Porins"/>
    <property type="match status" value="1"/>
</dbReference>
<keyword evidence="6" id="KW-0408">Iron</keyword>
<dbReference type="PANTHER" id="PTHR32552">
    <property type="entry name" value="FERRICHROME IRON RECEPTOR-RELATED"/>
    <property type="match status" value="1"/>
</dbReference>
<dbReference type="InterPro" id="IPR012910">
    <property type="entry name" value="Plug_dom"/>
</dbReference>
<evidence type="ECO:0000256" key="8">
    <source>
        <dbReference type="ARBA" id="ARBA00023077"/>
    </source>
</evidence>
<evidence type="ECO:0000313" key="16">
    <source>
        <dbReference type="EMBL" id="MFD1783973.1"/>
    </source>
</evidence>
<proteinExistence type="inferred from homology"/>
<keyword evidence="2 11" id="KW-0813">Transport</keyword>
<keyword evidence="17" id="KW-1185">Reference proteome</keyword>
<name>A0ABW4N2A9_9CAUL</name>
<dbReference type="Pfam" id="PF07715">
    <property type="entry name" value="Plug"/>
    <property type="match status" value="1"/>
</dbReference>
<keyword evidence="8 12" id="KW-0798">TonB box</keyword>
<evidence type="ECO:0000256" key="5">
    <source>
        <dbReference type="ARBA" id="ARBA00022692"/>
    </source>
</evidence>
<feature type="signal peptide" evidence="13">
    <location>
        <begin position="1"/>
        <end position="29"/>
    </location>
</feature>
<evidence type="ECO:0000256" key="3">
    <source>
        <dbReference type="ARBA" id="ARBA00022452"/>
    </source>
</evidence>
<dbReference type="InterPro" id="IPR036942">
    <property type="entry name" value="Beta-barrel_TonB_sf"/>
</dbReference>
<keyword evidence="5 11" id="KW-0812">Transmembrane</keyword>
<dbReference type="Gene3D" id="2.40.170.20">
    <property type="entry name" value="TonB-dependent receptor, beta-barrel domain"/>
    <property type="match status" value="1"/>
</dbReference>
<evidence type="ECO:0000256" key="2">
    <source>
        <dbReference type="ARBA" id="ARBA00022448"/>
    </source>
</evidence>
<comment type="subcellular location">
    <subcellularLocation>
        <location evidence="1 11">Cell outer membrane</location>
        <topology evidence="1 11">Multi-pass membrane protein</topology>
    </subcellularLocation>
</comment>
<evidence type="ECO:0000256" key="4">
    <source>
        <dbReference type="ARBA" id="ARBA00022496"/>
    </source>
</evidence>
<sequence>MIELTARRRTWLALSASAAAMTLAHSAFAQDAAPIDENDFMLEEIVVTAEKREQALNDVPVAVSAYTSEQRDVVGITGIQDFVNFTPGMNYSGTDRVSLRGAGRNTFYVGNDPGVASYTDGFYSSSSSELFKSPLFIERTEILRGPQGTLYGRNAIGGAMNQVSRRPAHDFGGEVRVAVGNYDRTKVEGVVSIPLADNLRVKVGGSQDWQREGFIENIGGANEGAAFKRTYFEAQLEAELGDRTEVFLRYNRSNWDDSMGVGDRLANQVTPYDTTRMFQPIGGLVTNAQYGVTTPNPGVTDPYVQNTNRDGYGALRGNHVVIANVTYDLGFADLKWIGGFQQYNYQTGGDYDATNRTSAIFLPIAPTVPIFTDYTTDFDEHKRYYSNEINLTSNTDGPLSWIVGLYQYHEQYRQRIHLAAPQQAQLAAPCYFSPTAGCIAAPANPERNFVDGNAYLESDAYAVFGQATYEFNDQFALTAGLRYSLDQKTGTESQRLVMFSPAGAFGPALGGMFAFDVSTDLDPSTPGVQNSRTLDNEWDAVTGVVNLDWTPDPDTLVYGKYSRGYKSGGFLLGTLAPQPEADKETVNAYEVGLKKTFFRRLQLNGSAFFNDYKDLQLNLQQLNAAGTASANNFVNVDAEAYGLELEAMWQVSPALQLSASYGYLHTEITEGCCFYDPADPSALLPSARPSGGTAVTNNVLLVFQDLKGSKLYQSPENKFAFNANYTFDFTAGSLILSGTYTWTDSTIYQPFDNPAFEAEAYGTADFRALWNDGEDRYSVIAFVKNAFDEEAFTSTGSTNPTAVFASPNPGLTVGSTTYLRQTGVAITRGLVQPRTFGVELQYRF</sequence>
<comment type="caution">
    <text evidence="16">The sequence shown here is derived from an EMBL/GenBank/DDBJ whole genome shotgun (WGS) entry which is preliminary data.</text>
</comment>
<evidence type="ECO:0000256" key="10">
    <source>
        <dbReference type="ARBA" id="ARBA00023237"/>
    </source>
</evidence>
<keyword evidence="7" id="KW-0406">Ion transport</keyword>
<evidence type="ECO:0000256" key="9">
    <source>
        <dbReference type="ARBA" id="ARBA00023136"/>
    </source>
</evidence>
<dbReference type="Pfam" id="PF00593">
    <property type="entry name" value="TonB_dep_Rec_b-barrel"/>
    <property type="match status" value="1"/>
</dbReference>
<dbReference type="InterPro" id="IPR000531">
    <property type="entry name" value="Beta-barrel_TonB"/>
</dbReference>
<keyword evidence="10 11" id="KW-0998">Cell outer membrane</keyword>